<dbReference type="Proteomes" id="UP000018872">
    <property type="component" value="Unassembled WGS sequence"/>
</dbReference>
<evidence type="ECO:0000313" key="3">
    <source>
        <dbReference type="Proteomes" id="UP000018872"/>
    </source>
</evidence>
<gene>
    <name evidence="2" type="ORF">T229_14455</name>
</gene>
<proteinExistence type="predicted"/>
<evidence type="ECO:0000313" key="2">
    <source>
        <dbReference type="EMBL" id="ETK03475.1"/>
    </source>
</evidence>
<dbReference type="EMBL" id="AYYC01000736">
    <property type="protein sequence ID" value="ETK03475.1"/>
    <property type="molecule type" value="Genomic_DNA"/>
</dbReference>
<sequence length="69" mass="6919">MVSNGASFCSDALKMVSNGASFHSDAPSVHFFDGFGGLAAAGGSRSEGTGRPAAGDGKEEMKDGVLLRP</sequence>
<reference evidence="2 3" key="1">
    <citation type="submission" date="2013-11" db="EMBL/GenBank/DDBJ databases">
        <title>Single cell genomics of uncultured Tannerella BU063 (oral taxon 286).</title>
        <authorList>
            <person name="Beall C.J."/>
            <person name="Campbell A.G."/>
            <person name="Griffen A.L."/>
            <person name="Podar M."/>
            <person name="Leys E.J."/>
        </authorList>
    </citation>
    <scope>NUCLEOTIDE SEQUENCE [LARGE SCALE GENOMIC DNA]</scope>
    <source>
        <strain evidence="2">Cell 5</strain>
    </source>
</reference>
<comment type="caution">
    <text evidence="2">The sequence shown here is derived from an EMBL/GenBank/DDBJ whole genome shotgun (WGS) entry which is preliminary data.</text>
</comment>
<accession>W2C8L9</accession>
<organism evidence="2 3">
    <name type="scientific">Tannerella sp. oral taxon BU063 isolate Cell 5</name>
    <dbReference type="NCBI Taxonomy" id="1410950"/>
    <lineage>
        <taxon>Bacteria</taxon>
        <taxon>Pseudomonadati</taxon>
        <taxon>Bacteroidota</taxon>
        <taxon>Bacteroidia</taxon>
        <taxon>Bacteroidales</taxon>
        <taxon>Tannerellaceae</taxon>
        <taxon>Tannerella</taxon>
    </lineage>
</organism>
<feature type="compositionally biased region" description="Basic and acidic residues" evidence="1">
    <location>
        <begin position="56"/>
        <end position="69"/>
    </location>
</feature>
<evidence type="ECO:0000256" key="1">
    <source>
        <dbReference type="SAM" id="MobiDB-lite"/>
    </source>
</evidence>
<protein>
    <submittedName>
        <fullName evidence="2">Uncharacterized protein</fullName>
    </submittedName>
</protein>
<feature type="region of interest" description="Disordered" evidence="1">
    <location>
        <begin position="41"/>
        <end position="69"/>
    </location>
</feature>
<dbReference type="AlphaFoldDB" id="W2C8L9"/>
<name>W2C8L9_9BACT</name>